<keyword evidence="3" id="KW-1185">Reference proteome</keyword>
<sequence>MRKYLILLLLAIATIAKAQDDDEYWKSWNKNYPPGDIPLVLQHERLYADSVEKHRNIAPYYFAKASYRFNATFLAQVKKIDNETLASIKRVLKLTVQKDTPVDEIFKQMVLMKIGDVQIWMPIQEKILMALKEEASKNDEVLLYCLFLNEHTSKNVLYNHFLISEFIKD</sequence>
<dbReference type="EMBL" id="JBHTHU010000006">
    <property type="protein sequence ID" value="MFD0750850.1"/>
    <property type="molecule type" value="Genomic_DNA"/>
</dbReference>
<evidence type="ECO:0000313" key="2">
    <source>
        <dbReference type="EMBL" id="MFD0750850.1"/>
    </source>
</evidence>
<dbReference type="RefSeq" id="WP_377100481.1">
    <property type="nucleotide sequence ID" value="NZ_JBHTHU010000006.1"/>
</dbReference>
<proteinExistence type="predicted"/>
<gene>
    <name evidence="2" type="ORF">ACFQZS_11910</name>
</gene>
<feature type="chain" id="PRO_5046479210" evidence="1">
    <location>
        <begin position="19"/>
        <end position="169"/>
    </location>
</feature>
<evidence type="ECO:0000256" key="1">
    <source>
        <dbReference type="SAM" id="SignalP"/>
    </source>
</evidence>
<keyword evidence="1" id="KW-0732">Signal</keyword>
<name>A0ABW2YZ02_9SPHI</name>
<evidence type="ECO:0000313" key="3">
    <source>
        <dbReference type="Proteomes" id="UP001596958"/>
    </source>
</evidence>
<organism evidence="2 3">
    <name type="scientific">Mucilaginibacter calamicampi</name>
    <dbReference type="NCBI Taxonomy" id="1302352"/>
    <lineage>
        <taxon>Bacteria</taxon>
        <taxon>Pseudomonadati</taxon>
        <taxon>Bacteroidota</taxon>
        <taxon>Sphingobacteriia</taxon>
        <taxon>Sphingobacteriales</taxon>
        <taxon>Sphingobacteriaceae</taxon>
        <taxon>Mucilaginibacter</taxon>
    </lineage>
</organism>
<accession>A0ABW2YZ02</accession>
<dbReference type="Proteomes" id="UP001596958">
    <property type="component" value="Unassembled WGS sequence"/>
</dbReference>
<feature type="signal peptide" evidence="1">
    <location>
        <begin position="1"/>
        <end position="18"/>
    </location>
</feature>
<protein>
    <submittedName>
        <fullName evidence="2">Uncharacterized protein</fullName>
    </submittedName>
</protein>
<comment type="caution">
    <text evidence="2">The sequence shown here is derived from an EMBL/GenBank/DDBJ whole genome shotgun (WGS) entry which is preliminary data.</text>
</comment>
<reference evidence="3" key="1">
    <citation type="journal article" date="2019" name="Int. J. Syst. Evol. Microbiol.">
        <title>The Global Catalogue of Microorganisms (GCM) 10K type strain sequencing project: providing services to taxonomists for standard genome sequencing and annotation.</title>
        <authorList>
            <consortium name="The Broad Institute Genomics Platform"/>
            <consortium name="The Broad Institute Genome Sequencing Center for Infectious Disease"/>
            <person name="Wu L."/>
            <person name="Ma J."/>
        </authorList>
    </citation>
    <scope>NUCLEOTIDE SEQUENCE [LARGE SCALE GENOMIC DNA]</scope>
    <source>
        <strain evidence="3">CCUG 63418</strain>
    </source>
</reference>